<evidence type="ECO:0000313" key="9">
    <source>
        <dbReference type="Proteomes" id="UP000184386"/>
    </source>
</evidence>
<dbReference type="PROSITE" id="PS00584">
    <property type="entry name" value="PFKB_KINASES_2"/>
    <property type="match status" value="1"/>
</dbReference>
<dbReference type="PANTHER" id="PTHR43085">
    <property type="entry name" value="HEXOKINASE FAMILY MEMBER"/>
    <property type="match status" value="1"/>
</dbReference>
<dbReference type="Gene3D" id="3.40.1190.20">
    <property type="match status" value="1"/>
</dbReference>
<evidence type="ECO:0000256" key="2">
    <source>
        <dbReference type="ARBA" id="ARBA00022679"/>
    </source>
</evidence>
<evidence type="ECO:0000256" key="6">
    <source>
        <dbReference type="RuleBase" id="RU003704"/>
    </source>
</evidence>
<comment type="similarity">
    <text evidence="1 6">Belongs to the carbohydrate kinase PfkB family.</text>
</comment>
<dbReference type="InterPro" id="IPR050306">
    <property type="entry name" value="PfkB_Carbo_kinase"/>
</dbReference>
<dbReference type="InterPro" id="IPR002139">
    <property type="entry name" value="Ribo/fructo_kinase"/>
</dbReference>
<evidence type="ECO:0000259" key="7">
    <source>
        <dbReference type="Pfam" id="PF00294"/>
    </source>
</evidence>
<dbReference type="InterPro" id="IPR029056">
    <property type="entry name" value="Ribokinase-like"/>
</dbReference>
<dbReference type="Pfam" id="PF00294">
    <property type="entry name" value="PfkB"/>
    <property type="match status" value="1"/>
</dbReference>
<reference evidence="8 9" key="1">
    <citation type="submission" date="2016-11" db="EMBL/GenBank/DDBJ databases">
        <authorList>
            <person name="Jaros S."/>
            <person name="Januszkiewicz K."/>
            <person name="Wedrychowicz H."/>
        </authorList>
    </citation>
    <scope>NUCLEOTIDE SEQUENCE [LARGE SCALE GENOMIC DNA]</scope>
    <source>
        <strain evidence="8 9">DSM 15929</strain>
    </source>
</reference>
<dbReference type="EMBL" id="FRAC01000042">
    <property type="protein sequence ID" value="SHL65123.1"/>
    <property type="molecule type" value="Genomic_DNA"/>
</dbReference>
<keyword evidence="5" id="KW-0067">ATP-binding</keyword>
<gene>
    <name evidence="8" type="ORF">SAMN02745136_05389</name>
</gene>
<evidence type="ECO:0000256" key="1">
    <source>
        <dbReference type="ARBA" id="ARBA00010688"/>
    </source>
</evidence>
<keyword evidence="3" id="KW-0547">Nucleotide-binding</keyword>
<dbReference type="InterPro" id="IPR011611">
    <property type="entry name" value="PfkB_dom"/>
</dbReference>
<dbReference type="AlphaFoldDB" id="A0A1M7CD50"/>
<dbReference type="PRINTS" id="PR00990">
    <property type="entry name" value="RIBOKINASE"/>
</dbReference>
<name>A0A1M7CD50_9FIRM</name>
<keyword evidence="4 6" id="KW-0418">Kinase</keyword>
<dbReference type="Proteomes" id="UP000184386">
    <property type="component" value="Unassembled WGS sequence"/>
</dbReference>
<dbReference type="GO" id="GO:0005524">
    <property type="term" value="F:ATP binding"/>
    <property type="evidence" value="ECO:0007669"/>
    <property type="project" value="UniProtKB-KW"/>
</dbReference>
<protein>
    <submittedName>
        <fullName evidence="8">Ribokinase</fullName>
    </submittedName>
</protein>
<evidence type="ECO:0000256" key="3">
    <source>
        <dbReference type="ARBA" id="ARBA00022741"/>
    </source>
</evidence>
<keyword evidence="2 6" id="KW-0808">Transferase</keyword>
<keyword evidence="9" id="KW-1185">Reference proteome</keyword>
<accession>A0A1M7CD50</accession>
<proteinExistence type="inferred from homology"/>
<dbReference type="CDD" id="cd01942">
    <property type="entry name" value="ribokinase_group_A"/>
    <property type="match status" value="1"/>
</dbReference>
<evidence type="ECO:0000256" key="4">
    <source>
        <dbReference type="ARBA" id="ARBA00022777"/>
    </source>
</evidence>
<evidence type="ECO:0000313" key="8">
    <source>
        <dbReference type="EMBL" id="SHL65123.1"/>
    </source>
</evidence>
<dbReference type="PANTHER" id="PTHR43085:SF1">
    <property type="entry name" value="PSEUDOURIDINE KINASE-RELATED"/>
    <property type="match status" value="1"/>
</dbReference>
<dbReference type="GO" id="GO:0008865">
    <property type="term" value="F:fructokinase activity"/>
    <property type="evidence" value="ECO:0007669"/>
    <property type="project" value="UniProtKB-ARBA"/>
</dbReference>
<evidence type="ECO:0000256" key="5">
    <source>
        <dbReference type="ARBA" id="ARBA00022840"/>
    </source>
</evidence>
<feature type="domain" description="Carbohydrate kinase PfkB" evidence="7">
    <location>
        <begin position="8"/>
        <end position="299"/>
    </location>
</feature>
<dbReference type="RefSeq" id="WP_073280286.1">
    <property type="nucleotide sequence ID" value="NZ_FRAC01000042.1"/>
</dbReference>
<dbReference type="GO" id="GO:0006000">
    <property type="term" value="P:fructose metabolic process"/>
    <property type="evidence" value="ECO:0007669"/>
    <property type="project" value="UniProtKB-ARBA"/>
</dbReference>
<dbReference type="OrthoDB" id="9788681at2"/>
<organism evidence="8 9">
    <name type="scientific">Anaerocolumna jejuensis DSM 15929</name>
    <dbReference type="NCBI Taxonomy" id="1121322"/>
    <lineage>
        <taxon>Bacteria</taxon>
        <taxon>Bacillati</taxon>
        <taxon>Bacillota</taxon>
        <taxon>Clostridia</taxon>
        <taxon>Lachnospirales</taxon>
        <taxon>Lachnospiraceae</taxon>
        <taxon>Anaerocolumna</taxon>
    </lineage>
</organism>
<dbReference type="InterPro" id="IPR002173">
    <property type="entry name" value="Carboh/pur_kinase_PfkB_CS"/>
</dbReference>
<dbReference type="STRING" id="1121322.SAMN02745136_05389"/>
<sequence length="313" mass="34717">MAEKRWDVFIYGDVNVDIIIPGVEKFPEPGQEDITDTMETYVGGGAALFTLGLGKLGLKPVFQGSLGEDCYGKFILEEFHKSNVDNSLLCFSRKHKTGISLSFTNEKDRSFLTYRGTNEEINLGDIDLDQVKQARHIHVTGYEGRRNHGEYLKLLKEVKEFQDVSVSFDVGWDASGEWYEGIYELFPFIDVLFMNETEAIHYGRKAEAREAIGEFAAQAKIAVAKLGKKGSLACMGREFFQAAPFQVKAVDTTGAGDSFNAGFLYGYLKGKSLTECLSIGNACGALSVTAYGGNTAFPTEKGLYEFLEEQKER</sequence>
<dbReference type="SUPFAM" id="SSF53613">
    <property type="entry name" value="Ribokinase-like"/>
    <property type="match status" value="1"/>
</dbReference>